<dbReference type="Gene3D" id="3.80.10.10">
    <property type="entry name" value="Ribonuclease Inhibitor"/>
    <property type="match status" value="1"/>
</dbReference>
<evidence type="ECO:0000313" key="1">
    <source>
        <dbReference type="EMBL" id="OAO13203.1"/>
    </source>
</evidence>
<organism evidence="1 2">
    <name type="scientific">Blastocystis sp. subtype 1 (strain ATCC 50177 / NandII)</name>
    <dbReference type="NCBI Taxonomy" id="478820"/>
    <lineage>
        <taxon>Eukaryota</taxon>
        <taxon>Sar</taxon>
        <taxon>Stramenopiles</taxon>
        <taxon>Bigyra</taxon>
        <taxon>Opalozoa</taxon>
        <taxon>Opalinata</taxon>
        <taxon>Blastocystidae</taxon>
        <taxon>Blastocystis</taxon>
    </lineage>
</organism>
<dbReference type="OrthoDB" id="442066at2759"/>
<dbReference type="Proteomes" id="UP000078348">
    <property type="component" value="Unassembled WGS sequence"/>
</dbReference>
<proteinExistence type="predicted"/>
<gene>
    <name evidence="1" type="ORF">AV274_5114</name>
</gene>
<evidence type="ECO:0000313" key="2">
    <source>
        <dbReference type="Proteomes" id="UP000078348"/>
    </source>
</evidence>
<reference evidence="1 2" key="1">
    <citation type="submission" date="2016-05" db="EMBL/GenBank/DDBJ databases">
        <title>Nuclear genome of Blastocystis sp. subtype 1 NandII.</title>
        <authorList>
            <person name="Gentekaki E."/>
            <person name="Curtis B."/>
            <person name="Stairs C."/>
            <person name="Eme L."/>
            <person name="Herman E."/>
            <person name="Klimes V."/>
            <person name="Arias M.C."/>
            <person name="Elias M."/>
            <person name="Hilliou F."/>
            <person name="Klute M."/>
            <person name="Malik S.-B."/>
            <person name="Pightling A."/>
            <person name="Rachubinski R."/>
            <person name="Salas D."/>
            <person name="Schlacht A."/>
            <person name="Suga H."/>
            <person name="Archibald J."/>
            <person name="Ball S.G."/>
            <person name="Clark G."/>
            <person name="Dacks J."/>
            <person name="Van Der Giezen M."/>
            <person name="Tsaousis A."/>
            <person name="Roger A."/>
        </authorList>
    </citation>
    <scope>NUCLEOTIDE SEQUENCE [LARGE SCALE GENOMIC DNA]</scope>
    <source>
        <strain evidence="2">ATCC 50177 / NandII</strain>
    </source>
</reference>
<dbReference type="SUPFAM" id="SSF52058">
    <property type="entry name" value="L domain-like"/>
    <property type="match status" value="1"/>
</dbReference>
<comment type="caution">
    <text evidence="1">The sequence shown here is derived from an EMBL/GenBank/DDBJ whole genome shotgun (WGS) entry which is preliminary data.</text>
</comment>
<protein>
    <submittedName>
        <fullName evidence="1">Uncharacterized protein</fullName>
    </submittedName>
</protein>
<name>A0A196S843_BLAHN</name>
<dbReference type="AlphaFoldDB" id="A0A196S843"/>
<keyword evidence="2" id="KW-1185">Reference proteome</keyword>
<sequence>DIQKVEYEGEWCEGKRWGRGVQYDRNGNTMFDGEWMNDEPVEKRVALNGESRLLHTCIEQLIVSNMCCNGKEWKTLDFALLSNLAVLQVGKNCFQHVEEVKLIGLTCLETVVIGKESFSGDKEEIEGAFHLKECERLRELKIGCGSFYHYSVCEIEHVDSLEVIEMGELDEWSYSFCSASLELKDLPHLKTLFFGKGAFSYCSRVVFENLPELASLRCGYHAFLFDEETTNTLILRNLPKLTTLSLAIMAFYYPHYITLENMPLLSTVSIPPKWLLYRIELYCHNIGALADHPAFAVNANANVHSPEEYYALDSTVESIVIADHACNSPSFTTMDLTPFVNLRTIGVGDYACTHVEEVKMIGMKCLETVVIGEKSCSQWNHHWEKNPNRHFHLK</sequence>
<dbReference type="InterPro" id="IPR032675">
    <property type="entry name" value="LRR_dom_sf"/>
</dbReference>
<feature type="non-terminal residue" evidence="1">
    <location>
        <position position="394"/>
    </location>
</feature>
<accession>A0A196S843</accession>
<dbReference type="EMBL" id="LXWW01000446">
    <property type="protein sequence ID" value="OAO13203.1"/>
    <property type="molecule type" value="Genomic_DNA"/>
</dbReference>
<dbReference type="SUPFAM" id="SSF82185">
    <property type="entry name" value="Histone H3 K4-specific methyltransferase SET7/9 N-terminal domain"/>
    <property type="match status" value="1"/>
</dbReference>
<feature type="non-terminal residue" evidence="1">
    <location>
        <position position="1"/>
    </location>
</feature>